<dbReference type="InterPro" id="IPR012846">
    <property type="entry name" value="Acetolactate_synth_lsu"/>
</dbReference>
<evidence type="ECO:0000256" key="8">
    <source>
        <dbReference type="RuleBase" id="RU003591"/>
    </source>
</evidence>
<dbReference type="InterPro" id="IPR029035">
    <property type="entry name" value="DHS-like_NAD/FAD-binding_dom"/>
</dbReference>
<feature type="domain" description="Thiamine pyrophosphate enzyme central" evidence="9">
    <location>
        <begin position="203"/>
        <end position="348"/>
    </location>
</feature>
<comment type="catalytic activity">
    <reaction evidence="8">
        <text>2 pyruvate + H(+) = (2S)-2-acetolactate + CO2</text>
        <dbReference type="Rhea" id="RHEA:25249"/>
        <dbReference type="ChEBI" id="CHEBI:15361"/>
        <dbReference type="ChEBI" id="CHEBI:15378"/>
        <dbReference type="ChEBI" id="CHEBI:16526"/>
        <dbReference type="ChEBI" id="CHEBI:58476"/>
        <dbReference type="EC" id="2.2.1.6"/>
    </reaction>
</comment>
<dbReference type="GO" id="GO:0009097">
    <property type="term" value="P:isoleucine biosynthetic process"/>
    <property type="evidence" value="ECO:0007669"/>
    <property type="project" value="UniProtKB-UniPathway"/>
</dbReference>
<dbReference type="FunFam" id="3.40.50.970:FF:000007">
    <property type="entry name" value="Acetolactate synthase"/>
    <property type="match status" value="1"/>
</dbReference>
<protein>
    <recommendedName>
        <fullName evidence="4 8">Acetolactate synthase</fullName>
        <ecNumber evidence="4 8">2.2.1.6</ecNumber>
    </recommendedName>
</protein>
<accession>A0A8G1W1B7</accession>
<comment type="cofactor">
    <cofactor evidence="8">
        <name>Mg(2+)</name>
        <dbReference type="ChEBI" id="CHEBI:18420"/>
    </cofactor>
    <text evidence="8">Binds 1 Mg(2+) ion per subunit.</text>
</comment>
<dbReference type="GO" id="GO:0003984">
    <property type="term" value="F:acetolactate synthase activity"/>
    <property type="evidence" value="ECO:0007669"/>
    <property type="project" value="UniProtKB-EC"/>
</dbReference>
<evidence type="ECO:0000256" key="1">
    <source>
        <dbReference type="ARBA" id="ARBA00004974"/>
    </source>
</evidence>
<dbReference type="NCBIfam" id="TIGR00118">
    <property type="entry name" value="acolac_lg"/>
    <property type="match status" value="1"/>
</dbReference>
<dbReference type="InterPro" id="IPR045229">
    <property type="entry name" value="TPP_enz"/>
</dbReference>
<reference evidence="12 13" key="1">
    <citation type="submission" date="2018-02" db="EMBL/GenBank/DDBJ databases">
        <title>The genomes of Aspergillus section Nigri reveals drivers in fungal speciation.</title>
        <authorList>
            <consortium name="DOE Joint Genome Institute"/>
            <person name="Vesth T.C."/>
            <person name="Nybo J."/>
            <person name="Theobald S."/>
            <person name="Brandl J."/>
            <person name="Frisvad J.C."/>
            <person name="Nielsen K.F."/>
            <person name="Lyhne E.K."/>
            <person name="Kogle M.E."/>
            <person name="Kuo A."/>
            <person name="Riley R."/>
            <person name="Clum A."/>
            <person name="Nolan M."/>
            <person name="Lipzen A."/>
            <person name="Salamov A."/>
            <person name="Henrissat B."/>
            <person name="Wiebenga A."/>
            <person name="De vries R.P."/>
            <person name="Grigoriev I.V."/>
            <person name="Mortensen U.H."/>
            <person name="Andersen M.R."/>
            <person name="Baker S.E."/>
        </authorList>
    </citation>
    <scope>NUCLEOTIDE SEQUENCE [LARGE SCALE GENOMIC DNA]</scope>
    <source>
        <strain evidence="12 13">CBS 313.89</strain>
    </source>
</reference>
<evidence type="ECO:0000259" key="11">
    <source>
        <dbReference type="Pfam" id="PF02776"/>
    </source>
</evidence>
<comment type="pathway">
    <text evidence="2 8">Amino-acid biosynthesis; L-valine biosynthesis; L-valine from pyruvate: step 1/4.</text>
</comment>
<comment type="pathway">
    <text evidence="1 8">Amino-acid biosynthesis; L-isoleucine biosynthesis; L-isoleucine from 2-oxobutanoate: step 1/4.</text>
</comment>
<evidence type="ECO:0000256" key="2">
    <source>
        <dbReference type="ARBA" id="ARBA00005025"/>
    </source>
</evidence>
<evidence type="ECO:0000259" key="10">
    <source>
        <dbReference type="Pfam" id="PF02775"/>
    </source>
</evidence>
<dbReference type="OrthoDB" id="16262at2759"/>
<sequence>MTRNEETQLTGGEYICEELARRGVKYAFGITGGAVMDIFDRLHSNPPFSFILAHHEQGAGHMAEGYARASGKPGVVMVTSGPGTSNLATPLLDALLDGVPLIAICGQVPTVVQGTDAFQEIDSLGLGKICTKWCGMPRRPEELPEYLARAFEEATSGRPGPVLLAIPKDVSGARFRPEQVQNGDRTDDKCSSSVLEQPEEGTLDKVANLINKASKPVVIAGHGLLGSHRGPELLNQLIDSIAMPVTTTFLGLGAFDELQPLALGMLGTYGTVPADLAVQNADMVLVLGARLDERAVGNADGFAPAARDAATKGTGGIVHFDICPEQIGKVVRPTVSVVGDLRTTLPSLLEKVTPVEAEVRSKWLATVQDWKQRFPLEYQPLTPGKKQGLLPQEVMMQLEACTRHRKEEILLTTGVGQHQMWTARYFRSRVPRAVIGSGGLGTMGFGLPAAVGVKLARPECTVVDVDGDASFCMTPQGILTAVQHGVEVKVLLLRNEEQGMVQEVQQAAHDDRITLADHRNPDFVRLAESMGAKARRCECRQELRDGMDWLLGEKGVALLEVVVQGRLPMVPKVAGGKALDGILDGLEKKEDGN</sequence>
<dbReference type="CDD" id="cd07035">
    <property type="entry name" value="TPP_PYR_POX_like"/>
    <property type="match status" value="1"/>
</dbReference>
<dbReference type="GO" id="GO:0050660">
    <property type="term" value="F:flavin adenine dinucleotide binding"/>
    <property type="evidence" value="ECO:0007669"/>
    <property type="project" value="InterPro"/>
</dbReference>
<evidence type="ECO:0000313" key="13">
    <source>
        <dbReference type="Proteomes" id="UP000249789"/>
    </source>
</evidence>
<dbReference type="UniPathway" id="UPA00049">
    <property type="reaction ID" value="UER00059"/>
</dbReference>
<dbReference type="GO" id="GO:0005948">
    <property type="term" value="C:acetolactate synthase complex"/>
    <property type="evidence" value="ECO:0007669"/>
    <property type="project" value="TreeGrafter"/>
</dbReference>
<dbReference type="SUPFAM" id="SSF52518">
    <property type="entry name" value="Thiamin diphosphate-binding fold (THDP-binding)"/>
    <property type="match status" value="2"/>
</dbReference>
<dbReference type="PROSITE" id="PS00187">
    <property type="entry name" value="TPP_ENZYMES"/>
    <property type="match status" value="1"/>
</dbReference>
<evidence type="ECO:0000256" key="7">
    <source>
        <dbReference type="ARBA" id="ARBA00023304"/>
    </source>
</evidence>
<dbReference type="InterPro" id="IPR011766">
    <property type="entry name" value="TPP_enzyme_TPP-bd"/>
</dbReference>
<evidence type="ECO:0000256" key="4">
    <source>
        <dbReference type="ARBA" id="ARBA00013145"/>
    </source>
</evidence>
<dbReference type="InterPro" id="IPR012000">
    <property type="entry name" value="Thiamin_PyroP_enz_cen_dom"/>
</dbReference>
<gene>
    <name evidence="12" type="ORF">BO72DRAFT_379051</name>
</gene>
<dbReference type="PANTHER" id="PTHR18968">
    <property type="entry name" value="THIAMINE PYROPHOSPHATE ENZYMES"/>
    <property type="match status" value="1"/>
</dbReference>
<comment type="similarity">
    <text evidence="3 8">Belongs to the TPP enzyme family.</text>
</comment>
<dbReference type="Pfam" id="PF00205">
    <property type="entry name" value="TPP_enzyme_M"/>
    <property type="match status" value="1"/>
</dbReference>
<dbReference type="Gene3D" id="3.40.50.1220">
    <property type="entry name" value="TPP-binding domain"/>
    <property type="match status" value="1"/>
</dbReference>
<keyword evidence="5 8" id="KW-0028">Amino-acid biosynthesis</keyword>
<dbReference type="GeneID" id="63858670"/>
<keyword evidence="13" id="KW-1185">Reference proteome</keyword>
<dbReference type="GO" id="GO:0005739">
    <property type="term" value="C:mitochondrion"/>
    <property type="evidence" value="ECO:0007669"/>
    <property type="project" value="TreeGrafter"/>
</dbReference>
<keyword evidence="8" id="KW-0460">Magnesium</keyword>
<organism evidence="12 13">
    <name type="scientific">Aspergillus fijiensis CBS 313.89</name>
    <dbReference type="NCBI Taxonomy" id="1448319"/>
    <lineage>
        <taxon>Eukaryota</taxon>
        <taxon>Fungi</taxon>
        <taxon>Dikarya</taxon>
        <taxon>Ascomycota</taxon>
        <taxon>Pezizomycotina</taxon>
        <taxon>Eurotiomycetes</taxon>
        <taxon>Eurotiomycetidae</taxon>
        <taxon>Eurotiales</taxon>
        <taxon>Aspergillaceae</taxon>
        <taxon>Aspergillus</taxon>
    </lineage>
</organism>
<feature type="domain" description="Thiamine pyrophosphate enzyme N-terminal TPP-binding" evidence="11">
    <location>
        <begin position="10"/>
        <end position="124"/>
    </location>
</feature>
<evidence type="ECO:0000256" key="5">
    <source>
        <dbReference type="ARBA" id="ARBA00022605"/>
    </source>
</evidence>
<name>A0A8G1W1B7_9EURO</name>
<dbReference type="InterPro" id="IPR000399">
    <property type="entry name" value="TPP-bd_CS"/>
</dbReference>
<keyword evidence="6 8" id="KW-0786">Thiamine pyrophosphate</keyword>
<dbReference type="EC" id="2.2.1.6" evidence="4 8"/>
<dbReference type="SUPFAM" id="SSF52467">
    <property type="entry name" value="DHS-like NAD/FAD-binding domain"/>
    <property type="match status" value="1"/>
</dbReference>
<keyword evidence="8" id="KW-0479">Metal-binding</keyword>
<evidence type="ECO:0000256" key="6">
    <source>
        <dbReference type="ARBA" id="ARBA00023052"/>
    </source>
</evidence>
<dbReference type="AlphaFoldDB" id="A0A8G1W1B7"/>
<dbReference type="Pfam" id="PF02775">
    <property type="entry name" value="TPP_enzyme_C"/>
    <property type="match status" value="1"/>
</dbReference>
<feature type="domain" description="Thiamine pyrophosphate enzyme TPP-binding" evidence="10">
    <location>
        <begin position="414"/>
        <end position="561"/>
    </location>
</feature>
<dbReference type="Proteomes" id="UP000249789">
    <property type="component" value="Unassembled WGS sequence"/>
</dbReference>
<dbReference type="Pfam" id="PF02776">
    <property type="entry name" value="TPP_enzyme_N"/>
    <property type="match status" value="1"/>
</dbReference>
<dbReference type="EMBL" id="KZ824646">
    <property type="protein sequence ID" value="RAK76879.1"/>
    <property type="molecule type" value="Genomic_DNA"/>
</dbReference>
<dbReference type="GO" id="GO:0009099">
    <property type="term" value="P:L-valine biosynthetic process"/>
    <property type="evidence" value="ECO:0007669"/>
    <property type="project" value="UniProtKB-UniPathway"/>
</dbReference>
<proteinExistence type="inferred from homology"/>
<comment type="cofactor">
    <cofactor evidence="8">
        <name>thiamine diphosphate</name>
        <dbReference type="ChEBI" id="CHEBI:58937"/>
    </cofactor>
    <text evidence="8">Binds 1 thiamine pyrophosphate per subunit.</text>
</comment>
<evidence type="ECO:0000259" key="9">
    <source>
        <dbReference type="Pfam" id="PF00205"/>
    </source>
</evidence>
<dbReference type="GO" id="GO:0000287">
    <property type="term" value="F:magnesium ion binding"/>
    <property type="evidence" value="ECO:0007669"/>
    <property type="project" value="UniProtKB-UniRule"/>
</dbReference>
<keyword evidence="7 8" id="KW-0100">Branched-chain amino acid biosynthesis</keyword>
<evidence type="ECO:0000256" key="3">
    <source>
        <dbReference type="ARBA" id="ARBA00007812"/>
    </source>
</evidence>
<dbReference type="VEuPathDB" id="FungiDB:BO72DRAFT_379051"/>
<dbReference type="Gene3D" id="3.40.50.970">
    <property type="match status" value="2"/>
</dbReference>
<dbReference type="UniPathway" id="UPA00047">
    <property type="reaction ID" value="UER00055"/>
</dbReference>
<keyword evidence="8" id="KW-0808">Transferase</keyword>
<dbReference type="RefSeq" id="XP_040800889.1">
    <property type="nucleotide sequence ID" value="XM_040941337.1"/>
</dbReference>
<dbReference type="GO" id="GO:0030976">
    <property type="term" value="F:thiamine pyrophosphate binding"/>
    <property type="evidence" value="ECO:0007669"/>
    <property type="project" value="UniProtKB-UniRule"/>
</dbReference>
<dbReference type="InterPro" id="IPR012001">
    <property type="entry name" value="Thiamin_PyroP_enz_TPP-bd_dom"/>
</dbReference>
<evidence type="ECO:0000313" key="12">
    <source>
        <dbReference type="EMBL" id="RAK76879.1"/>
    </source>
</evidence>
<dbReference type="FunFam" id="3.40.50.1220:FF:000008">
    <property type="entry name" value="Acetolactate synthase"/>
    <property type="match status" value="1"/>
</dbReference>
<dbReference type="InterPro" id="IPR029061">
    <property type="entry name" value="THDP-binding"/>
</dbReference>
<dbReference type="PANTHER" id="PTHR18968:SF13">
    <property type="entry name" value="ACETOLACTATE SYNTHASE CATALYTIC SUBUNIT, MITOCHONDRIAL"/>
    <property type="match status" value="1"/>
</dbReference>